<dbReference type="AlphaFoldDB" id="A0A5C8GEG4"/>
<evidence type="ECO:0000313" key="1">
    <source>
        <dbReference type="EMBL" id="TXJ60119.1"/>
    </source>
</evidence>
<dbReference type="GeneID" id="78499212"/>
<reference evidence="2" key="1">
    <citation type="submission" date="2019-05" db="EMBL/GenBank/DDBJ databases">
        <title>Prevotella brunnea sp. nov., isolated from a wound of a patient.</title>
        <authorList>
            <person name="Buhl M."/>
        </authorList>
    </citation>
    <scope>NUCLEOTIDE SEQUENCE [LARGE SCALE GENOMIC DNA]</scope>
    <source>
        <strain evidence="2">A2672</strain>
    </source>
</reference>
<protein>
    <submittedName>
        <fullName evidence="1">Uncharacterized protein</fullName>
    </submittedName>
</protein>
<gene>
    <name evidence="1" type="ORF">ETF27_08810</name>
</gene>
<keyword evidence="2" id="KW-1185">Reference proteome</keyword>
<dbReference type="Proteomes" id="UP000321612">
    <property type="component" value="Unassembled WGS sequence"/>
</dbReference>
<proteinExistence type="predicted"/>
<evidence type="ECO:0000313" key="2">
    <source>
        <dbReference type="Proteomes" id="UP000321612"/>
    </source>
</evidence>
<dbReference type="EMBL" id="SDIK01000066">
    <property type="protein sequence ID" value="TXJ60119.1"/>
    <property type="molecule type" value="Genomic_DNA"/>
</dbReference>
<sequence length="88" mass="9909">MEHLQNAKLHENINSVTFGDSLESVNKPKPTKEVCPYMPIRLVRTDTYGHSSQASAVRTTFCGSPVSGKWLAVPITIPLSTRNKRRKW</sequence>
<comment type="caution">
    <text evidence="1">The sequence shown here is derived from an EMBL/GenBank/DDBJ whole genome shotgun (WGS) entry which is preliminary data.</text>
</comment>
<name>A0A5C8GEG4_9BACT</name>
<accession>A0A5C8GEG4</accession>
<dbReference type="RefSeq" id="WP_147785728.1">
    <property type="nucleotide sequence ID" value="NZ_SDIK01000066.1"/>
</dbReference>
<organism evidence="1 2">
    <name type="scientific">Prevotella brunnea</name>
    <dbReference type="NCBI Taxonomy" id="2508867"/>
    <lineage>
        <taxon>Bacteria</taxon>
        <taxon>Pseudomonadati</taxon>
        <taxon>Bacteroidota</taxon>
        <taxon>Bacteroidia</taxon>
        <taxon>Bacteroidales</taxon>
        <taxon>Prevotellaceae</taxon>
        <taxon>Prevotella</taxon>
    </lineage>
</organism>